<proteinExistence type="predicted"/>
<comment type="caution">
    <text evidence="3">The sequence shown here is derived from an EMBL/GenBank/DDBJ whole genome shotgun (WGS) entry which is preliminary data.</text>
</comment>
<dbReference type="PANTHER" id="PTHR47331:SF1">
    <property type="entry name" value="GAG-LIKE PROTEIN"/>
    <property type="match status" value="1"/>
</dbReference>
<feature type="compositionally biased region" description="Polar residues" evidence="1">
    <location>
        <begin position="168"/>
        <end position="185"/>
    </location>
</feature>
<keyword evidence="4" id="KW-1185">Reference proteome</keyword>
<evidence type="ECO:0000256" key="1">
    <source>
        <dbReference type="SAM" id="MobiDB-lite"/>
    </source>
</evidence>
<feature type="domain" description="CCHC-type" evidence="2">
    <location>
        <begin position="73"/>
        <end position="89"/>
    </location>
</feature>
<dbReference type="SMART" id="SM00343">
    <property type="entry name" value="ZnF_C2HC"/>
    <property type="match status" value="2"/>
</dbReference>
<dbReference type="InterPro" id="IPR001878">
    <property type="entry name" value="Znf_CCHC"/>
</dbReference>
<dbReference type="GO" id="GO:0003676">
    <property type="term" value="F:nucleic acid binding"/>
    <property type="evidence" value="ECO:0007669"/>
    <property type="project" value="InterPro"/>
</dbReference>
<feature type="domain" description="CCHC-type" evidence="2">
    <location>
        <begin position="125"/>
        <end position="141"/>
    </location>
</feature>
<accession>A0A0L7LHG8</accession>
<protein>
    <recommendedName>
        <fullName evidence="2">CCHC-type domain-containing protein</fullName>
    </recommendedName>
</protein>
<feature type="region of interest" description="Disordered" evidence="1">
    <location>
        <begin position="138"/>
        <end position="185"/>
    </location>
</feature>
<organism evidence="3 4">
    <name type="scientific">Operophtera brumata</name>
    <name type="common">Winter moth</name>
    <name type="synonym">Phalaena brumata</name>
    <dbReference type="NCBI Taxonomy" id="104452"/>
    <lineage>
        <taxon>Eukaryota</taxon>
        <taxon>Metazoa</taxon>
        <taxon>Ecdysozoa</taxon>
        <taxon>Arthropoda</taxon>
        <taxon>Hexapoda</taxon>
        <taxon>Insecta</taxon>
        <taxon>Pterygota</taxon>
        <taxon>Neoptera</taxon>
        <taxon>Endopterygota</taxon>
        <taxon>Lepidoptera</taxon>
        <taxon>Glossata</taxon>
        <taxon>Ditrysia</taxon>
        <taxon>Geometroidea</taxon>
        <taxon>Geometridae</taxon>
        <taxon>Larentiinae</taxon>
        <taxon>Operophtera</taxon>
    </lineage>
</organism>
<evidence type="ECO:0000259" key="2">
    <source>
        <dbReference type="SMART" id="SM00343"/>
    </source>
</evidence>
<reference evidence="3 4" key="1">
    <citation type="journal article" date="2015" name="Genome Biol. Evol.">
        <title>The genome of winter moth (Operophtera brumata) provides a genomic perspective on sexual dimorphism and phenology.</title>
        <authorList>
            <person name="Derks M.F."/>
            <person name="Smit S."/>
            <person name="Salis L."/>
            <person name="Schijlen E."/>
            <person name="Bossers A."/>
            <person name="Mateman C."/>
            <person name="Pijl A.S."/>
            <person name="de Ridder D."/>
            <person name="Groenen M.A."/>
            <person name="Visser M.E."/>
            <person name="Megens H.J."/>
        </authorList>
    </citation>
    <scope>NUCLEOTIDE SEQUENCE [LARGE SCALE GENOMIC DNA]</scope>
    <source>
        <strain evidence="3">WM2013NL</strain>
        <tissue evidence="3">Head and thorax</tissue>
    </source>
</reference>
<feature type="compositionally biased region" description="Low complexity" evidence="1">
    <location>
        <begin position="156"/>
        <end position="167"/>
    </location>
</feature>
<gene>
    <name evidence="3" type="ORF">OBRU01_05201</name>
</gene>
<dbReference type="AlphaFoldDB" id="A0A0L7LHG8"/>
<name>A0A0L7LHG8_OPEBR</name>
<dbReference type="STRING" id="104452.A0A0L7LHG8"/>
<evidence type="ECO:0000313" key="4">
    <source>
        <dbReference type="Proteomes" id="UP000037510"/>
    </source>
</evidence>
<feature type="compositionally biased region" description="Polar residues" evidence="1">
    <location>
        <begin position="138"/>
        <end position="147"/>
    </location>
</feature>
<dbReference type="Proteomes" id="UP000037510">
    <property type="component" value="Unassembled WGS sequence"/>
</dbReference>
<sequence length="357" mass="41009">RLFTRGLTCLMQKNITISGLRWRAKPYQSLGSFLWTRAITQFLSKSSVIIRHVPRPDNQFADSTRIGGVTSTSCSYCEKTDHTLYRCESFKAMHPWERKSWARKSGHCFKWLRKHYANKCQHRNRCFRCGSPDHNSLICSEPRSTGKSGEVRTTEPRSSSSTLSQTTQGNRSPSPRQAAQSNMCQQDQPFQYQRLRPAIGQRAAQAQKKTINNVLDGSKIPLPIPGLAAYGTCFGHVIMGSVPTTHQSSVKVNTSQRERGSSVQDYGLLVTRLEDVLERFWKLEEPPLQPAKHPEHMECERLYQFTTKRMQDGKYIVRLRLLSERTALDDSRPLAIQRLKTLERKMEKNPDFAKKYK</sequence>
<feature type="non-terminal residue" evidence="3">
    <location>
        <position position="1"/>
    </location>
</feature>
<evidence type="ECO:0000313" key="3">
    <source>
        <dbReference type="EMBL" id="KOB74892.1"/>
    </source>
</evidence>
<dbReference type="PANTHER" id="PTHR47331">
    <property type="entry name" value="PHD-TYPE DOMAIN-CONTAINING PROTEIN"/>
    <property type="match status" value="1"/>
</dbReference>
<dbReference type="EMBL" id="JTDY01001096">
    <property type="protein sequence ID" value="KOB74892.1"/>
    <property type="molecule type" value="Genomic_DNA"/>
</dbReference>
<dbReference type="GO" id="GO:0008270">
    <property type="term" value="F:zinc ion binding"/>
    <property type="evidence" value="ECO:0007669"/>
    <property type="project" value="InterPro"/>
</dbReference>